<dbReference type="InterPro" id="IPR001509">
    <property type="entry name" value="Epimerase_deHydtase"/>
</dbReference>
<comment type="caution">
    <text evidence="3">The sequence shown here is derived from an EMBL/GenBank/DDBJ whole genome shotgun (WGS) entry which is preliminary data.</text>
</comment>
<name>A0ABW8SYN8_9BACT</name>
<reference evidence="3 4" key="1">
    <citation type="submission" date="2024-07" db="EMBL/GenBank/DDBJ databases">
        <authorList>
            <person name="Pitt A."/>
            <person name="Hahn M.W."/>
        </authorList>
    </citation>
    <scope>NUCLEOTIDE SEQUENCE [LARGE SCALE GENOMIC DNA]</scope>
    <source>
        <strain evidence="3 4">2-AUSEE-184A6</strain>
    </source>
</reference>
<dbReference type="InterPro" id="IPR036291">
    <property type="entry name" value="NAD(P)-bd_dom_sf"/>
</dbReference>
<dbReference type="CDD" id="cd08946">
    <property type="entry name" value="SDR_e"/>
    <property type="match status" value="1"/>
</dbReference>
<evidence type="ECO:0000313" key="4">
    <source>
        <dbReference type="Proteomes" id="UP001623559"/>
    </source>
</evidence>
<evidence type="ECO:0000256" key="1">
    <source>
        <dbReference type="ARBA" id="ARBA00007637"/>
    </source>
</evidence>
<dbReference type="EMBL" id="JBEWZG010000002">
    <property type="protein sequence ID" value="MFL0206214.1"/>
    <property type="molecule type" value="Genomic_DNA"/>
</dbReference>
<dbReference type="RefSeq" id="WP_406777794.1">
    <property type="nucleotide sequence ID" value="NZ_JBEWZG010000002.1"/>
</dbReference>
<dbReference type="Gene3D" id="3.40.50.720">
    <property type="entry name" value="NAD(P)-binding Rossmann-like Domain"/>
    <property type="match status" value="1"/>
</dbReference>
<protein>
    <submittedName>
        <fullName evidence="3">NAD-dependent epimerase/dehydratase family protein</fullName>
    </submittedName>
</protein>
<dbReference type="Proteomes" id="UP001623559">
    <property type="component" value="Unassembled WGS sequence"/>
</dbReference>
<evidence type="ECO:0000313" key="3">
    <source>
        <dbReference type="EMBL" id="MFL0206214.1"/>
    </source>
</evidence>
<accession>A0ABW8SYN8</accession>
<gene>
    <name evidence="3" type="ORF">V7S74_05625</name>
</gene>
<sequence length="307" mass="34729">MNNRAVLITGISGFLGSQIARQLLLDGYKVFATRRKKTDLARCQDFKSDISWIDLEDGDWQNKIIKLMPDIIIHSAWLGVSANDRDNWSVQFSNVEFVLNLLSIAKSCKVEKFIAFGSQAEYGVFSGVIDEKYPTNPSSSYASAKVAVSQIINNYSTLNGLNWYWFRLFSFFGEQEDSNWLIPTLIERINNLERMDMTPGEQKYAYMYVGDLAKIISKIVGSNLESGIYNISSSSAISLVELTQKILNIIKPKNSQINFGAIPYRANQSMLIQGSNKKLELALGIEIQETYFEESLTSVIKYKLNEN</sequence>
<dbReference type="SUPFAM" id="SSF51735">
    <property type="entry name" value="NAD(P)-binding Rossmann-fold domains"/>
    <property type="match status" value="1"/>
</dbReference>
<organism evidence="3 4">
    <name type="scientific">Aquirufa novilacunae</name>
    <dbReference type="NCBI Taxonomy" id="3139305"/>
    <lineage>
        <taxon>Bacteria</taxon>
        <taxon>Pseudomonadati</taxon>
        <taxon>Bacteroidota</taxon>
        <taxon>Cytophagia</taxon>
        <taxon>Cytophagales</taxon>
        <taxon>Flectobacillaceae</taxon>
        <taxon>Aquirufa</taxon>
    </lineage>
</organism>
<dbReference type="Pfam" id="PF01370">
    <property type="entry name" value="Epimerase"/>
    <property type="match status" value="1"/>
</dbReference>
<dbReference type="PANTHER" id="PTHR43000">
    <property type="entry name" value="DTDP-D-GLUCOSE 4,6-DEHYDRATASE-RELATED"/>
    <property type="match status" value="1"/>
</dbReference>
<proteinExistence type="inferred from homology"/>
<feature type="domain" description="NAD-dependent epimerase/dehydratase" evidence="2">
    <location>
        <begin position="6"/>
        <end position="231"/>
    </location>
</feature>
<evidence type="ECO:0000259" key="2">
    <source>
        <dbReference type="Pfam" id="PF01370"/>
    </source>
</evidence>
<comment type="similarity">
    <text evidence="1">Belongs to the NAD(P)-dependent epimerase/dehydratase family.</text>
</comment>